<name>A0A3Q1FDS3_9TELE</name>
<keyword evidence="3" id="KW-0964">Secreted</keyword>
<dbReference type="Ensembl" id="ENSAPOT00000032838.1">
    <property type="protein sequence ID" value="ENSAPOP00000014449.1"/>
    <property type="gene ID" value="ENSAPOG00000017327.1"/>
</dbReference>
<dbReference type="InParanoid" id="A0A3Q1FDS3"/>
<comment type="subcellular location">
    <subcellularLocation>
        <location evidence="1">Secreted</location>
    </subcellularLocation>
</comment>
<dbReference type="GO" id="GO:0007189">
    <property type="term" value="P:adenylate cyclase-activating G protein-coupled receptor signaling pathway"/>
    <property type="evidence" value="ECO:0007669"/>
    <property type="project" value="TreeGrafter"/>
</dbReference>
<keyword evidence="6" id="KW-1185">Reference proteome</keyword>
<dbReference type="AlphaFoldDB" id="A0A3Q1FDS3"/>
<dbReference type="GO" id="GO:0032880">
    <property type="term" value="P:regulation of protein localization"/>
    <property type="evidence" value="ECO:0007669"/>
    <property type="project" value="TreeGrafter"/>
</dbReference>
<reference evidence="5" key="1">
    <citation type="submission" date="2025-08" db="UniProtKB">
        <authorList>
            <consortium name="Ensembl"/>
        </authorList>
    </citation>
    <scope>IDENTIFICATION</scope>
</reference>
<sequence length="118" mass="13866">CFNKIIFISLKFVFRAPTGNSSWKHRPSVHHVEDQKHFYGSRRSTHQTDGRFTSSYSRQPTELTARGYLQPPTRDSADLIIKRHSDAVFTDNYSRFRKQMAARKFLKSVLQGNRKFSR</sequence>
<accession>A0A3Q1FDS3</accession>
<evidence type="ECO:0000256" key="2">
    <source>
        <dbReference type="ARBA" id="ARBA00008369"/>
    </source>
</evidence>
<dbReference type="GO" id="GO:0051428">
    <property type="term" value="F:peptide hormone receptor binding"/>
    <property type="evidence" value="ECO:0007669"/>
    <property type="project" value="TreeGrafter"/>
</dbReference>
<proteinExistence type="inferred from homology"/>
<dbReference type="PROSITE" id="PS00260">
    <property type="entry name" value="GLUCAGON"/>
    <property type="match status" value="1"/>
</dbReference>
<dbReference type="InterPro" id="IPR046963">
    <property type="entry name" value="VIP/GHRH-like"/>
</dbReference>
<evidence type="ECO:0000259" key="4">
    <source>
        <dbReference type="PROSITE" id="PS00260"/>
    </source>
</evidence>
<dbReference type="Pfam" id="PF00123">
    <property type="entry name" value="Hormone_2"/>
    <property type="match status" value="1"/>
</dbReference>
<dbReference type="SMART" id="SM00070">
    <property type="entry name" value="GLUCA"/>
    <property type="match status" value="2"/>
</dbReference>
<dbReference type="PANTHER" id="PTHR11213">
    <property type="entry name" value="GLUCAGON-FAMILY NEUROPEPTIDE"/>
    <property type="match status" value="1"/>
</dbReference>
<dbReference type="GO" id="GO:0005576">
    <property type="term" value="C:extracellular region"/>
    <property type="evidence" value="ECO:0007669"/>
    <property type="project" value="UniProtKB-SubCell"/>
</dbReference>
<dbReference type="Proteomes" id="UP000257200">
    <property type="component" value="Unplaced"/>
</dbReference>
<dbReference type="Gene3D" id="6.10.250.590">
    <property type="match status" value="1"/>
</dbReference>
<feature type="domain" description="Glucagon / GIP / secretin / VIP family" evidence="4">
    <location>
        <begin position="84"/>
        <end position="106"/>
    </location>
</feature>
<protein>
    <submittedName>
        <fullName evidence="5">VIP peptides-like</fullName>
    </submittedName>
</protein>
<dbReference type="GeneTree" id="ENSGT01150000289741"/>
<dbReference type="GO" id="GO:0005184">
    <property type="term" value="F:neuropeptide hormone activity"/>
    <property type="evidence" value="ECO:0007669"/>
    <property type="project" value="InterPro"/>
</dbReference>
<dbReference type="InterPro" id="IPR000532">
    <property type="entry name" value="Glucagon_GIP_secretin_VIP"/>
</dbReference>
<evidence type="ECO:0000256" key="3">
    <source>
        <dbReference type="ARBA" id="ARBA00022525"/>
    </source>
</evidence>
<comment type="similarity">
    <text evidence="2">Belongs to the glucagon family.</text>
</comment>
<evidence type="ECO:0000313" key="6">
    <source>
        <dbReference type="Proteomes" id="UP000257200"/>
    </source>
</evidence>
<evidence type="ECO:0000313" key="5">
    <source>
        <dbReference type="Ensembl" id="ENSAPOP00000014449.1"/>
    </source>
</evidence>
<dbReference type="STRING" id="80966.ENSAPOP00000014449"/>
<reference evidence="5" key="2">
    <citation type="submission" date="2025-09" db="UniProtKB">
        <authorList>
            <consortium name="Ensembl"/>
        </authorList>
    </citation>
    <scope>IDENTIFICATION</scope>
</reference>
<evidence type="ECO:0000256" key="1">
    <source>
        <dbReference type="ARBA" id="ARBA00004613"/>
    </source>
</evidence>
<organism evidence="5 6">
    <name type="scientific">Acanthochromis polyacanthus</name>
    <name type="common">spiny chromis</name>
    <dbReference type="NCBI Taxonomy" id="80966"/>
    <lineage>
        <taxon>Eukaryota</taxon>
        <taxon>Metazoa</taxon>
        <taxon>Chordata</taxon>
        <taxon>Craniata</taxon>
        <taxon>Vertebrata</taxon>
        <taxon>Euteleostomi</taxon>
        <taxon>Actinopterygii</taxon>
        <taxon>Neopterygii</taxon>
        <taxon>Teleostei</taxon>
        <taxon>Neoteleostei</taxon>
        <taxon>Acanthomorphata</taxon>
        <taxon>Ovalentaria</taxon>
        <taxon>Pomacentridae</taxon>
        <taxon>Acanthochromis</taxon>
    </lineage>
</organism>